<proteinExistence type="predicted"/>
<feature type="compositionally biased region" description="Basic and acidic residues" evidence="1">
    <location>
        <begin position="64"/>
        <end position="75"/>
    </location>
</feature>
<dbReference type="Proteomes" id="UP000515570">
    <property type="component" value="Chromosome"/>
</dbReference>
<feature type="region of interest" description="Disordered" evidence="1">
    <location>
        <begin position="218"/>
        <end position="287"/>
    </location>
</feature>
<feature type="region of interest" description="Disordered" evidence="1">
    <location>
        <begin position="34"/>
        <end position="80"/>
    </location>
</feature>
<evidence type="ECO:0000256" key="1">
    <source>
        <dbReference type="SAM" id="MobiDB-lite"/>
    </source>
</evidence>
<sequence length="287" mass="32067">MRELKFVAEESTASSLVFRADDEDFFVEVTDELRQLIDASPTETPAPADTTEPEPEQTPEPEPVAEKPAPREVDPRLSAPLKMRPREIQDRVRAGATIAQLAEENEVAEARIEPFAHPVLIERARVADMAKRSHPVREDGPAKLTLWEVLATAFAARGNDLSTSTWDAYKDPSGQWVVRVSWQTGMSDNTAEWSYHSHGMSNATAVARNAIAAELTDPDFGQPAVRNLSPVERDEQPAEEPVETTEEEFLQHPESAPQPQKRRRKAVTPHWEDVLLGVRTNTKRPRG</sequence>
<dbReference type="InterPro" id="IPR047682">
    <property type="entry name" value="SepH-like"/>
</dbReference>
<dbReference type="NCBIfam" id="NF040712">
    <property type="entry name" value="SepH"/>
    <property type="match status" value="1"/>
</dbReference>
<evidence type="ECO:0000259" key="2">
    <source>
        <dbReference type="Pfam" id="PF11268"/>
    </source>
</evidence>
<dbReference type="RefSeq" id="WP_182386675.1">
    <property type="nucleotide sequence ID" value="NZ_CP059833.1"/>
</dbReference>
<feature type="compositionally biased region" description="Acidic residues" evidence="1">
    <location>
        <begin position="237"/>
        <end position="248"/>
    </location>
</feature>
<gene>
    <name evidence="3" type="ORF">HW450_03750</name>
</gene>
<keyword evidence="4" id="KW-1185">Reference proteome</keyword>
<organism evidence="3 4">
    <name type="scientific">Corynebacterium hindlerae</name>
    <dbReference type="NCBI Taxonomy" id="699041"/>
    <lineage>
        <taxon>Bacteria</taxon>
        <taxon>Bacillati</taxon>
        <taxon>Actinomycetota</taxon>
        <taxon>Actinomycetes</taxon>
        <taxon>Mycobacteriales</taxon>
        <taxon>Corynebacteriaceae</taxon>
        <taxon>Corynebacterium</taxon>
    </lineage>
</organism>
<dbReference type="AlphaFoldDB" id="A0A7G5FGW7"/>
<dbReference type="InterPro" id="IPR021421">
    <property type="entry name" value="DUF3071"/>
</dbReference>
<reference evidence="3 4" key="1">
    <citation type="submission" date="2020-07" db="EMBL/GenBank/DDBJ databases">
        <title>non toxigenic Corynebacterium sp. nov from a clinical source.</title>
        <authorList>
            <person name="Bernier A.-M."/>
            <person name="Bernard K."/>
        </authorList>
    </citation>
    <scope>NUCLEOTIDE SEQUENCE [LARGE SCALE GENOMIC DNA]</scope>
    <source>
        <strain evidence="4">NML 93-0612</strain>
    </source>
</reference>
<protein>
    <submittedName>
        <fullName evidence="3">DUF3071 domain-containing protein</fullName>
    </submittedName>
</protein>
<evidence type="ECO:0000313" key="3">
    <source>
        <dbReference type="EMBL" id="QMV85858.1"/>
    </source>
</evidence>
<dbReference type="EMBL" id="CP059833">
    <property type="protein sequence ID" value="QMV85858.1"/>
    <property type="molecule type" value="Genomic_DNA"/>
</dbReference>
<accession>A0A7G5FGW7</accession>
<feature type="compositionally biased region" description="Low complexity" evidence="1">
    <location>
        <begin position="41"/>
        <end position="50"/>
    </location>
</feature>
<name>A0A7G5FGW7_9CORY</name>
<feature type="domain" description="DUF3071" evidence="2">
    <location>
        <begin position="1"/>
        <end position="195"/>
    </location>
</feature>
<dbReference type="Pfam" id="PF11268">
    <property type="entry name" value="DUF3071"/>
    <property type="match status" value="1"/>
</dbReference>
<evidence type="ECO:0000313" key="4">
    <source>
        <dbReference type="Proteomes" id="UP000515570"/>
    </source>
</evidence>